<evidence type="ECO:0000256" key="1">
    <source>
        <dbReference type="SAM" id="Phobius"/>
    </source>
</evidence>
<keyword evidence="1" id="KW-0812">Transmembrane</keyword>
<gene>
    <name evidence="2" type="ORF">CSW10_03620</name>
    <name evidence="3" type="ORF">NCTC10125_00725</name>
</gene>
<reference evidence="2 4" key="1">
    <citation type="submission" date="2017-10" db="EMBL/GenBank/DDBJ databases">
        <title>Genome-wide analysis of the first isolated strain mycoplasma dispar GS01.</title>
        <authorList>
            <person name="Hao H."/>
            <person name="Chen S."/>
            <person name="Zhao P."/>
            <person name="Chu Y."/>
            <person name="Liu Y."/>
        </authorList>
    </citation>
    <scope>NUCLEOTIDE SEQUENCE [LARGE SCALE GENOMIC DNA]</scope>
    <source>
        <strain evidence="2 4">GS01</strain>
    </source>
</reference>
<evidence type="ECO:0000313" key="5">
    <source>
        <dbReference type="Proteomes" id="UP000289629"/>
    </source>
</evidence>
<feature type="transmembrane region" description="Helical" evidence="1">
    <location>
        <begin position="32"/>
        <end position="54"/>
    </location>
</feature>
<accession>A0AAJ5TCV0</accession>
<feature type="transmembrane region" description="Helical" evidence="1">
    <location>
        <begin position="87"/>
        <end position="107"/>
    </location>
</feature>
<proteinExistence type="predicted"/>
<sequence>MIVKNVRLETDAYEFAKFLYRKTLFKARFFQILFWTVSLFGIFFGFFSTLMGIFKLASPKLSELEPFANFFTSIDENGTKVDQWPIFVLWINLSISIINGLFALFLVKPRWIRNQEINDFLKIELVLFETKAGKYSKSKNVQIELFNSISKHLGILNALKTKVNGQKLKNKEKNNE</sequence>
<dbReference type="Pfam" id="PF14015">
    <property type="entry name" value="DUF4231"/>
    <property type="match status" value="1"/>
</dbReference>
<evidence type="ECO:0000313" key="3">
    <source>
        <dbReference type="EMBL" id="VEU62646.1"/>
    </source>
</evidence>
<dbReference type="AlphaFoldDB" id="A0AAJ5TCV0"/>
<dbReference type="KEGG" id="mds:MDIS_03840"/>
<dbReference type="RefSeq" id="WP_044635678.1">
    <property type="nucleotide sequence ID" value="NZ_CP007229.1"/>
</dbReference>
<dbReference type="Proteomes" id="UP000224629">
    <property type="component" value="Chromosome"/>
</dbReference>
<dbReference type="InterPro" id="IPR025325">
    <property type="entry name" value="DUF4231"/>
</dbReference>
<reference evidence="3 5" key="2">
    <citation type="submission" date="2019-01" db="EMBL/GenBank/DDBJ databases">
        <authorList>
            <consortium name="Pathogen Informatics"/>
        </authorList>
    </citation>
    <scope>NUCLEOTIDE SEQUENCE [LARGE SCALE GENOMIC DNA]</scope>
    <source>
        <strain evidence="3 5">NCTC10125</strain>
    </source>
</reference>
<organism evidence="3 5">
    <name type="scientific">Mesomycoplasma dispar</name>
    <dbReference type="NCBI Taxonomy" id="86660"/>
    <lineage>
        <taxon>Bacteria</taxon>
        <taxon>Bacillati</taxon>
        <taxon>Mycoplasmatota</taxon>
        <taxon>Mycoplasmoidales</taxon>
        <taxon>Metamycoplasmataceae</taxon>
        <taxon>Mesomycoplasma</taxon>
    </lineage>
</organism>
<keyword evidence="4" id="KW-1185">Reference proteome</keyword>
<keyword evidence="1" id="KW-1133">Transmembrane helix</keyword>
<dbReference type="Proteomes" id="UP000289629">
    <property type="component" value="Chromosome"/>
</dbReference>
<evidence type="ECO:0000313" key="4">
    <source>
        <dbReference type="Proteomes" id="UP000224629"/>
    </source>
</evidence>
<evidence type="ECO:0000313" key="2">
    <source>
        <dbReference type="EMBL" id="ATP59981.1"/>
    </source>
</evidence>
<protein>
    <submittedName>
        <fullName evidence="2">DUF4231 domain-containing protein</fullName>
    </submittedName>
</protein>
<name>A0AAJ5TCV0_9BACT</name>
<keyword evidence="1" id="KW-0472">Membrane</keyword>
<dbReference type="EMBL" id="LR214971">
    <property type="protein sequence ID" value="VEU62646.1"/>
    <property type="molecule type" value="Genomic_DNA"/>
</dbReference>
<dbReference type="EMBL" id="CP024161">
    <property type="protein sequence ID" value="ATP59981.1"/>
    <property type="molecule type" value="Genomic_DNA"/>
</dbReference>